<gene>
    <name evidence="3" type="primary">ylbH</name>
    <name evidence="3" type="ORF">EAL2_c14580</name>
</gene>
<dbReference type="RefSeq" id="WP_025435737.1">
    <property type="nucleotide sequence ID" value="NZ_CP007452.1"/>
</dbReference>
<organism evidence="3 4">
    <name type="scientific">Peptoclostridium acidaminophilum DSM 3953</name>
    <dbReference type="NCBI Taxonomy" id="1286171"/>
    <lineage>
        <taxon>Bacteria</taxon>
        <taxon>Bacillati</taxon>
        <taxon>Bacillota</taxon>
        <taxon>Clostridia</taxon>
        <taxon>Peptostreptococcales</taxon>
        <taxon>Peptoclostridiaceae</taxon>
        <taxon>Peptoclostridium</taxon>
    </lineage>
</organism>
<dbReference type="NCBIfam" id="TIGR00095">
    <property type="entry name" value="16S rRNA (guanine(966)-N(2))-methyltransferase RsmD"/>
    <property type="match status" value="1"/>
</dbReference>
<dbReference type="eggNOG" id="COG0742">
    <property type="taxonomic scope" value="Bacteria"/>
</dbReference>
<evidence type="ECO:0000256" key="1">
    <source>
        <dbReference type="ARBA" id="ARBA00022603"/>
    </source>
</evidence>
<evidence type="ECO:0000313" key="3">
    <source>
        <dbReference type="EMBL" id="AHM56753.1"/>
    </source>
</evidence>
<evidence type="ECO:0000256" key="2">
    <source>
        <dbReference type="ARBA" id="ARBA00022679"/>
    </source>
</evidence>
<dbReference type="Pfam" id="PF03602">
    <property type="entry name" value="Cons_hypoth95"/>
    <property type="match status" value="1"/>
</dbReference>
<evidence type="ECO:0000313" key="4">
    <source>
        <dbReference type="Proteomes" id="UP000019591"/>
    </source>
</evidence>
<dbReference type="PIRSF" id="PIRSF004553">
    <property type="entry name" value="CHP00095"/>
    <property type="match status" value="1"/>
</dbReference>
<keyword evidence="4" id="KW-1185">Reference proteome</keyword>
<dbReference type="HOGENOM" id="CLU_075826_0_2_9"/>
<dbReference type="AlphaFoldDB" id="W8TG02"/>
<dbReference type="Gene3D" id="3.40.50.150">
    <property type="entry name" value="Vaccinia Virus protein VP39"/>
    <property type="match status" value="1"/>
</dbReference>
<proteinExistence type="predicted"/>
<dbReference type="PANTHER" id="PTHR43542:SF1">
    <property type="entry name" value="METHYLTRANSFERASE"/>
    <property type="match status" value="1"/>
</dbReference>
<sequence>MRVVSGTARGTKLKSLEGLSTRPTLDRVKESIFNILNSDIDIYGSRVLDLFAGSGALGIEALSRGASRCVFVDKDAASIKIVKENLEKTRLVEKADVYMLEAGAAVSRLRGEKFDIVFLDPPYSRDMVPWILDAILSSDILSSKAVVVVEHEKTDEILNRYGSLAMYKTRQYGIVAVSFFELED</sequence>
<dbReference type="InterPro" id="IPR002052">
    <property type="entry name" value="DNA_methylase_N6_adenine_CS"/>
</dbReference>
<name>W8TG02_PEPAC</name>
<protein>
    <submittedName>
        <fullName evidence="3">Putative rRNA methyltransferase YlbH</fullName>
        <ecNumber evidence="3">2.1.1.-</ecNumber>
    </submittedName>
</protein>
<dbReference type="GO" id="GO:0031167">
    <property type="term" value="P:rRNA methylation"/>
    <property type="evidence" value="ECO:0007669"/>
    <property type="project" value="InterPro"/>
</dbReference>
<dbReference type="Proteomes" id="UP000019591">
    <property type="component" value="Chromosome"/>
</dbReference>
<dbReference type="PANTHER" id="PTHR43542">
    <property type="entry name" value="METHYLTRANSFERASE"/>
    <property type="match status" value="1"/>
</dbReference>
<dbReference type="KEGG" id="eac:EAL2_c14580"/>
<dbReference type="OrthoDB" id="9803017at2"/>
<reference evidence="3 4" key="1">
    <citation type="journal article" date="2014" name="Genome Announc.">
        <title>Complete Genome Sequence of Amino Acid-Utilizing Eubacterium acidaminophilum al-2 (DSM 3953).</title>
        <authorList>
            <person name="Poehlein A."/>
            <person name="Andreesen J.R."/>
            <person name="Daniel R."/>
        </authorList>
    </citation>
    <scope>NUCLEOTIDE SEQUENCE [LARGE SCALE GENOMIC DNA]</scope>
    <source>
        <strain evidence="3 4">DSM 3953</strain>
    </source>
</reference>
<dbReference type="PATRIC" id="fig|1286171.3.peg.1409"/>
<dbReference type="InterPro" id="IPR029063">
    <property type="entry name" value="SAM-dependent_MTases_sf"/>
</dbReference>
<dbReference type="PROSITE" id="PS00092">
    <property type="entry name" value="N6_MTASE"/>
    <property type="match status" value="1"/>
</dbReference>
<dbReference type="EC" id="2.1.1.-" evidence="3"/>
<dbReference type="GO" id="GO:0008168">
    <property type="term" value="F:methyltransferase activity"/>
    <property type="evidence" value="ECO:0007669"/>
    <property type="project" value="UniProtKB-KW"/>
</dbReference>
<accession>W8TG02</accession>
<dbReference type="InterPro" id="IPR004398">
    <property type="entry name" value="RNA_MeTrfase_RsmD"/>
</dbReference>
<dbReference type="EMBL" id="CP007452">
    <property type="protein sequence ID" value="AHM56753.1"/>
    <property type="molecule type" value="Genomic_DNA"/>
</dbReference>
<dbReference type="STRING" id="1286171.EAL2_c14580"/>
<keyword evidence="1 3" id="KW-0489">Methyltransferase</keyword>
<keyword evidence="2 3" id="KW-0808">Transferase</keyword>
<dbReference type="GO" id="GO:0003676">
    <property type="term" value="F:nucleic acid binding"/>
    <property type="evidence" value="ECO:0007669"/>
    <property type="project" value="InterPro"/>
</dbReference>
<dbReference type="SUPFAM" id="SSF53335">
    <property type="entry name" value="S-adenosyl-L-methionine-dependent methyltransferases"/>
    <property type="match status" value="1"/>
</dbReference>
<dbReference type="CDD" id="cd02440">
    <property type="entry name" value="AdoMet_MTases"/>
    <property type="match status" value="1"/>
</dbReference>